<dbReference type="SUPFAM" id="SSF54373">
    <property type="entry name" value="FAD-linked reductases, C-terminal domain"/>
    <property type="match status" value="1"/>
</dbReference>
<evidence type="ECO:0000313" key="8">
    <source>
        <dbReference type="Proteomes" id="UP000698800"/>
    </source>
</evidence>
<keyword evidence="5" id="KW-0560">Oxidoreductase</keyword>
<name>A0A9P8I535_9PEZI</name>
<proteinExistence type="inferred from homology"/>
<comment type="cofactor">
    <cofactor evidence="1">
        <name>FAD</name>
        <dbReference type="ChEBI" id="CHEBI:57692"/>
    </cofactor>
</comment>
<dbReference type="InterPro" id="IPR023209">
    <property type="entry name" value="DAO"/>
</dbReference>
<dbReference type="PANTHER" id="PTHR11530:SF25">
    <property type="entry name" value="FAD DEPENDENT OXIDOREDUCTASE DOMAIN-CONTAINING PROTEIN"/>
    <property type="match status" value="1"/>
</dbReference>
<gene>
    <name evidence="7" type="ORF">FGG08_006527</name>
</gene>
<dbReference type="GO" id="GO:0005737">
    <property type="term" value="C:cytoplasm"/>
    <property type="evidence" value="ECO:0007669"/>
    <property type="project" value="TreeGrafter"/>
</dbReference>
<evidence type="ECO:0000256" key="4">
    <source>
        <dbReference type="ARBA" id="ARBA00022827"/>
    </source>
</evidence>
<organism evidence="7 8">
    <name type="scientific">Glutinoglossum americanum</name>
    <dbReference type="NCBI Taxonomy" id="1670608"/>
    <lineage>
        <taxon>Eukaryota</taxon>
        <taxon>Fungi</taxon>
        <taxon>Dikarya</taxon>
        <taxon>Ascomycota</taxon>
        <taxon>Pezizomycotina</taxon>
        <taxon>Geoglossomycetes</taxon>
        <taxon>Geoglossales</taxon>
        <taxon>Geoglossaceae</taxon>
        <taxon>Glutinoglossum</taxon>
    </lineage>
</organism>
<feature type="domain" description="FAD dependent oxidoreductase" evidence="6">
    <location>
        <begin position="31"/>
        <end position="400"/>
    </location>
</feature>
<evidence type="ECO:0000256" key="5">
    <source>
        <dbReference type="ARBA" id="ARBA00023002"/>
    </source>
</evidence>
<keyword evidence="8" id="KW-1185">Reference proteome</keyword>
<dbReference type="Pfam" id="PF01266">
    <property type="entry name" value="DAO"/>
    <property type="match status" value="1"/>
</dbReference>
<accession>A0A9P8I535</accession>
<dbReference type="EMBL" id="JAGHQL010000192">
    <property type="protein sequence ID" value="KAH0536616.1"/>
    <property type="molecule type" value="Genomic_DNA"/>
</dbReference>
<sequence length="475" mass="52464">MSSLKDNPVVLGKDISLEPSPLKSPTASSPRVLVVGGGVTGLVTSWVLLDRGYHVTIVSKEWASHTKAQRLTSQIAGALWEYPPAVCGHHKDAISLHRSKRWSMVTYNIMAGVAADPKLSELSGVRMKPSIFFFCHPIEDDGIQLDKMMDIQKTDIQGFRRDISLVQEHDLDPNYGVVDAYEHLAPIVDTDQAMTWLMGVVQSKGARLLTETIDRDLFECEEELRTRFGADIIVNATGLGSYDVAGDKTSYPIRGGLIRVMNDGKDFPKVTEALAIPADSVHGSDEIVFIVPRNDNILLIGGISEAHENQLDLTLESPIIKRMRARCEAFMPDLKKARLDPDYPLAQGLRPFRTKNVRVERELRKKDSPFAAPSRIIHSYGHGGAGWSLSFGCAGDVAALVEESLKDLPPKPMAAALIRPTFSETAATQTPEEWATVGIKLLWISVLGQSSQWVSRMKMRVTSSINMLLKIRQTK</sequence>
<evidence type="ECO:0000256" key="2">
    <source>
        <dbReference type="ARBA" id="ARBA00006730"/>
    </source>
</evidence>
<evidence type="ECO:0000256" key="1">
    <source>
        <dbReference type="ARBA" id="ARBA00001974"/>
    </source>
</evidence>
<dbReference type="GO" id="GO:0003884">
    <property type="term" value="F:D-amino-acid oxidase activity"/>
    <property type="evidence" value="ECO:0007669"/>
    <property type="project" value="InterPro"/>
</dbReference>
<keyword evidence="3" id="KW-0285">Flavoprotein</keyword>
<dbReference type="InterPro" id="IPR006076">
    <property type="entry name" value="FAD-dep_OxRdtase"/>
</dbReference>
<protein>
    <recommendedName>
        <fullName evidence="6">FAD dependent oxidoreductase domain-containing protein</fullName>
    </recommendedName>
</protein>
<comment type="caution">
    <text evidence="7">The sequence shown here is derived from an EMBL/GenBank/DDBJ whole genome shotgun (WGS) entry which is preliminary data.</text>
</comment>
<evidence type="ECO:0000256" key="3">
    <source>
        <dbReference type="ARBA" id="ARBA00022630"/>
    </source>
</evidence>
<dbReference type="SUPFAM" id="SSF51971">
    <property type="entry name" value="Nucleotide-binding domain"/>
    <property type="match status" value="1"/>
</dbReference>
<dbReference type="Proteomes" id="UP000698800">
    <property type="component" value="Unassembled WGS sequence"/>
</dbReference>
<dbReference type="Gene3D" id="3.40.50.720">
    <property type="entry name" value="NAD(P)-binding Rossmann-like Domain"/>
    <property type="match status" value="1"/>
</dbReference>
<dbReference type="OrthoDB" id="2015447at2759"/>
<dbReference type="AlphaFoldDB" id="A0A9P8I535"/>
<dbReference type="GO" id="GO:0071949">
    <property type="term" value="F:FAD binding"/>
    <property type="evidence" value="ECO:0007669"/>
    <property type="project" value="InterPro"/>
</dbReference>
<reference evidence="7" key="1">
    <citation type="submission" date="2021-03" db="EMBL/GenBank/DDBJ databases">
        <title>Comparative genomics and phylogenomic investigation of the class Geoglossomycetes provide insights into ecological specialization and systematics.</title>
        <authorList>
            <person name="Melie T."/>
            <person name="Pirro S."/>
            <person name="Miller A.N."/>
            <person name="Quandt A."/>
        </authorList>
    </citation>
    <scope>NUCLEOTIDE SEQUENCE</scope>
    <source>
        <strain evidence="7">GBOQ0MN5Z8</strain>
    </source>
</reference>
<comment type="similarity">
    <text evidence="2">Belongs to the DAMOX/DASOX family.</text>
</comment>
<dbReference type="GO" id="GO:0019478">
    <property type="term" value="P:D-amino acid catabolic process"/>
    <property type="evidence" value="ECO:0007669"/>
    <property type="project" value="TreeGrafter"/>
</dbReference>
<dbReference type="Gene3D" id="3.30.9.10">
    <property type="entry name" value="D-Amino Acid Oxidase, subunit A, domain 2"/>
    <property type="match status" value="1"/>
</dbReference>
<keyword evidence="4" id="KW-0274">FAD</keyword>
<dbReference type="PANTHER" id="PTHR11530">
    <property type="entry name" value="D-AMINO ACID OXIDASE"/>
    <property type="match status" value="1"/>
</dbReference>
<evidence type="ECO:0000259" key="6">
    <source>
        <dbReference type="Pfam" id="PF01266"/>
    </source>
</evidence>
<evidence type="ECO:0000313" key="7">
    <source>
        <dbReference type="EMBL" id="KAH0536616.1"/>
    </source>
</evidence>